<reference evidence="3 4" key="1">
    <citation type="submission" date="2024-06" db="EMBL/GenBank/DDBJ databases">
        <authorList>
            <person name="Pan Q."/>
            <person name="Wen M."/>
            <person name="Jouanno E."/>
            <person name="Zahm M."/>
            <person name="Klopp C."/>
            <person name="Cabau C."/>
            <person name="Louis A."/>
            <person name="Berthelot C."/>
            <person name="Parey E."/>
            <person name="Roest Crollius H."/>
            <person name="Montfort J."/>
            <person name="Robinson-Rechavi M."/>
            <person name="Bouchez O."/>
            <person name="Lampietro C."/>
            <person name="Lopez Roques C."/>
            <person name="Donnadieu C."/>
            <person name="Postlethwait J."/>
            <person name="Bobe J."/>
            <person name="Verreycken H."/>
            <person name="Guiguen Y."/>
        </authorList>
    </citation>
    <scope>NUCLEOTIDE SEQUENCE [LARGE SCALE GENOMIC DNA]</scope>
    <source>
        <strain evidence="3">Up_M1</strain>
        <tissue evidence="3">Testis</tissue>
    </source>
</reference>
<dbReference type="AlphaFoldDB" id="A0ABD0WKH3"/>
<sequence>MMGSLLRAVVRFVLIVKIFKVDCSPVGAFQKQDGKSLQRFQNLSSSDISIDHASSLLQSLRSETNAEAVDLNIKEVQSQSKYSTETEDTADLSDYDYDASVLPDPSTAAADEAPSTAAADEAPSTAAADEAPSTAAADEAPSTAAADSRAPSTAAAGSRPPSTAAAGRGPSTAAGPRPPARLPRAEAGGGPGPQQHGCRGSRPQRLLPRTRPPARLPRTRPPARLPRTRPPARLPRDEAPARLPRTRPPARLPRARLPRTRPPARLPGPRPQHRRLPRARLPAGRGPQHGCR</sequence>
<feature type="compositionally biased region" description="Acidic residues" evidence="1">
    <location>
        <begin position="85"/>
        <end position="97"/>
    </location>
</feature>
<feature type="compositionally biased region" description="Pro residues" evidence="1">
    <location>
        <begin position="260"/>
        <end position="270"/>
    </location>
</feature>
<dbReference type="EMBL" id="JAGEUA010000011">
    <property type="protein sequence ID" value="KAL0963073.1"/>
    <property type="molecule type" value="Genomic_DNA"/>
</dbReference>
<feature type="region of interest" description="Disordered" evidence="1">
    <location>
        <begin position="78"/>
        <end position="292"/>
    </location>
</feature>
<feature type="chain" id="PRO_5044786999" evidence="2">
    <location>
        <begin position="24"/>
        <end position="292"/>
    </location>
</feature>
<name>A0ABD0WKH3_UMBPY</name>
<feature type="compositionally biased region" description="Low complexity" evidence="1">
    <location>
        <begin position="103"/>
        <end position="156"/>
    </location>
</feature>
<evidence type="ECO:0000313" key="4">
    <source>
        <dbReference type="Proteomes" id="UP001557470"/>
    </source>
</evidence>
<protein>
    <submittedName>
        <fullName evidence="3">Uncharacterized protein</fullName>
    </submittedName>
</protein>
<comment type="caution">
    <text evidence="3">The sequence shown here is derived from an EMBL/GenBank/DDBJ whole genome shotgun (WGS) entry which is preliminary data.</text>
</comment>
<proteinExistence type="predicted"/>
<dbReference type="Proteomes" id="UP001557470">
    <property type="component" value="Unassembled WGS sequence"/>
</dbReference>
<organism evidence="3 4">
    <name type="scientific">Umbra pygmaea</name>
    <name type="common">Eastern mudminnow</name>
    <dbReference type="NCBI Taxonomy" id="75934"/>
    <lineage>
        <taxon>Eukaryota</taxon>
        <taxon>Metazoa</taxon>
        <taxon>Chordata</taxon>
        <taxon>Craniata</taxon>
        <taxon>Vertebrata</taxon>
        <taxon>Euteleostomi</taxon>
        <taxon>Actinopterygii</taxon>
        <taxon>Neopterygii</taxon>
        <taxon>Teleostei</taxon>
        <taxon>Protacanthopterygii</taxon>
        <taxon>Esociformes</taxon>
        <taxon>Umbridae</taxon>
        <taxon>Umbra</taxon>
    </lineage>
</organism>
<feature type="compositionally biased region" description="Low complexity" evidence="1">
    <location>
        <begin position="279"/>
        <end position="292"/>
    </location>
</feature>
<evidence type="ECO:0000313" key="3">
    <source>
        <dbReference type="EMBL" id="KAL0963073.1"/>
    </source>
</evidence>
<feature type="signal peptide" evidence="2">
    <location>
        <begin position="1"/>
        <end position="23"/>
    </location>
</feature>
<evidence type="ECO:0000256" key="1">
    <source>
        <dbReference type="SAM" id="MobiDB-lite"/>
    </source>
</evidence>
<feature type="compositionally biased region" description="Pro residues" evidence="1">
    <location>
        <begin position="210"/>
        <end position="233"/>
    </location>
</feature>
<evidence type="ECO:0000256" key="2">
    <source>
        <dbReference type="SAM" id="SignalP"/>
    </source>
</evidence>
<accession>A0ABD0WKH3</accession>
<keyword evidence="4" id="KW-1185">Reference proteome</keyword>
<gene>
    <name evidence="3" type="ORF">UPYG_G00349320</name>
</gene>
<keyword evidence="2" id="KW-0732">Signal</keyword>